<dbReference type="Proteomes" id="UP001312865">
    <property type="component" value="Unassembled WGS sequence"/>
</dbReference>
<comment type="caution">
    <text evidence="1">The sequence shown here is derived from an EMBL/GenBank/DDBJ whole genome shotgun (WGS) entry which is preliminary data.</text>
</comment>
<dbReference type="EMBL" id="JBBAXC010000014">
    <property type="protein sequence ID" value="MEI5908649.1"/>
    <property type="molecule type" value="Genomic_DNA"/>
</dbReference>
<dbReference type="RefSeq" id="WP_336588094.1">
    <property type="nucleotide sequence ID" value="NZ_JBBAXC010000014.1"/>
</dbReference>
<accession>A0ABU8HGY5</accession>
<sequence>MKRRTASGTDIEEVKKLNNASGLAYNEVKNKLAEQYRQKTKNQSPPTN</sequence>
<evidence type="ECO:0000313" key="2">
    <source>
        <dbReference type="Proteomes" id="UP001312865"/>
    </source>
</evidence>
<evidence type="ECO:0008006" key="3">
    <source>
        <dbReference type="Google" id="ProtNLM"/>
    </source>
</evidence>
<proteinExistence type="predicted"/>
<gene>
    <name evidence="1" type="ORF">WAK64_16495</name>
</gene>
<evidence type="ECO:0000313" key="1">
    <source>
        <dbReference type="EMBL" id="MEI5908649.1"/>
    </source>
</evidence>
<name>A0ABU8HGY5_9BACI</name>
<protein>
    <recommendedName>
        <fullName evidence="3">DNA mismatch repair protein MutT</fullName>
    </recommendedName>
</protein>
<organism evidence="1 2">
    <name type="scientific">Bacillus spongiae</name>
    <dbReference type="NCBI Taxonomy" id="2683610"/>
    <lineage>
        <taxon>Bacteria</taxon>
        <taxon>Bacillati</taxon>
        <taxon>Bacillota</taxon>
        <taxon>Bacilli</taxon>
        <taxon>Bacillales</taxon>
        <taxon>Bacillaceae</taxon>
        <taxon>Bacillus</taxon>
    </lineage>
</organism>
<keyword evidence="2" id="KW-1185">Reference proteome</keyword>
<reference evidence="1 2" key="1">
    <citation type="journal article" date="2018" name="J. Microbiol.">
        <title>Bacillus spongiae sp. nov., isolated from sponge of Jeju Island.</title>
        <authorList>
            <person name="Lee G.E."/>
            <person name="Im W.T."/>
            <person name="Park J.S."/>
        </authorList>
    </citation>
    <scope>NUCLEOTIDE SEQUENCE [LARGE SCALE GENOMIC DNA]</scope>
    <source>
        <strain evidence="1 2">135PIL107-10</strain>
    </source>
</reference>